<dbReference type="RefSeq" id="XP_025365348.1">
    <property type="nucleotide sequence ID" value="XM_025504268.1"/>
</dbReference>
<evidence type="ECO:0000313" key="9">
    <source>
        <dbReference type="Proteomes" id="UP000245884"/>
    </source>
</evidence>
<dbReference type="Pfam" id="PF09335">
    <property type="entry name" value="VTT_dom"/>
    <property type="match status" value="1"/>
</dbReference>
<dbReference type="AlphaFoldDB" id="A0A316UZM1"/>
<keyword evidence="4 6" id="KW-0472">Membrane</keyword>
<dbReference type="InterPro" id="IPR045014">
    <property type="entry name" value="TM41A/B"/>
</dbReference>
<dbReference type="STRING" id="1569628.A0A316UZM1"/>
<keyword evidence="3 6" id="KW-1133">Transmembrane helix</keyword>
<feature type="transmembrane region" description="Helical" evidence="6">
    <location>
        <begin position="109"/>
        <end position="135"/>
    </location>
</feature>
<evidence type="ECO:0000256" key="2">
    <source>
        <dbReference type="ARBA" id="ARBA00022692"/>
    </source>
</evidence>
<comment type="subcellular location">
    <subcellularLocation>
        <location evidence="1">Membrane</location>
        <topology evidence="1">Multi-pass membrane protein</topology>
    </subcellularLocation>
</comment>
<feature type="domain" description="VTT" evidence="7">
    <location>
        <begin position="97"/>
        <end position="218"/>
    </location>
</feature>
<evidence type="ECO:0000256" key="6">
    <source>
        <dbReference type="SAM" id="Phobius"/>
    </source>
</evidence>
<dbReference type="InterPro" id="IPR032816">
    <property type="entry name" value="VTT_dom"/>
</dbReference>
<dbReference type="OrthoDB" id="3364966at2759"/>
<proteinExistence type="inferred from homology"/>
<dbReference type="Proteomes" id="UP000245884">
    <property type="component" value="Unassembled WGS sequence"/>
</dbReference>
<evidence type="ECO:0000256" key="3">
    <source>
        <dbReference type="ARBA" id="ARBA00022989"/>
    </source>
</evidence>
<keyword evidence="2 6" id="KW-0812">Transmembrane</keyword>
<protein>
    <recommendedName>
        <fullName evidence="7">VTT domain-containing protein</fullName>
    </recommendedName>
</protein>
<dbReference type="PANTHER" id="PTHR43220:SF18">
    <property type="entry name" value="TRANSMEMBRANE PROTEIN 41B"/>
    <property type="match status" value="1"/>
</dbReference>
<dbReference type="GO" id="GO:0005789">
    <property type="term" value="C:endoplasmic reticulum membrane"/>
    <property type="evidence" value="ECO:0007669"/>
    <property type="project" value="TreeGrafter"/>
</dbReference>
<dbReference type="GeneID" id="37026091"/>
<feature type="transmembrane region" description="Helical" evidence="6">
    <location>
        <begin position="21"/>
        <end position="43"/>
    </location>
</feature>
<evidence type="ECO:0000256" key="1">
    <source>
        <dbReference type="ARBA" id="ARBA00004141"/>
    </source>
</evidence>
<evidence type="ECO:0000259" key="7">
    <source>
        <dbReference type="Pfam" id="PF09335"/>
    </source>
</evidence>
<evidence type="ECO:0000256" key="4">
    <source>
        <dbReference type="ARBA" id="ARBA00023136"/>
    </source>
</evidence>
<dbReference type="EMBL" id="KZ819662">
    <property type="protein sequence ID" value="PWN30736.1"/>
    <property type="molecule type" value="Genomic_DNA"/>
</dbReference>
<organism evidence="8 9">
    <name type="scientific">Jaminaea rosea</name>
    <dbReference type="NCBI Taxonomy" id="1569628"/>
    <lineage>
        <taxon>Eukaryota</taxon>
        <taxon>Fungi</taxon>
        <taxon>Dikarya</taxon>
        <taxon>Basidiomycota</taxon>
        <taxon>Ustilaginomycotina</taxon>
        <taxon>Exobasidiomycetes</taxon>
        <taxon>Microstromatales</taxon>
        <taxon>Microstromatales incertae sedis</taxon>
        <taxon>Jaminaea</taxon>
    </lineage>
</organism>
<feature type="transmembrane region" description="Helical" evidence="6">
    <location>
        <begin position="166"/>
        <end position="188"/>
    </location>
</feature>
<feature type="transmembrane region" description="Helical" evidence="6">
    <location>
        <begin position="195"/>
        <end position="216"/>
    </location>
</feature>
<evidence type="ECO:0000313" key="8">
    <source>
        <dbReference type="EMBL" id="PWN30736.1"/>
    </source>
</evidence>
<feature type="non-terminal residue" evidence="8">
    <location>
        <position position="259"/>
    </location>
</feature>
<sequence>MQAAQSKATSVERRRIVVRAFAQLAILFVVCAVIMGGTLYFALPDIEDEDKPAFKIPKNFDQLKALNSVLQRYKDENFGRVMLCWIMVYMFLQAFSIPGSMYMSILAGAMWGVPLALPVVCASVATGATICYLISKFLGEVLHAIPSWKRRVDSWKEVLDRQRDDMLSYLIVIRMMPVPPHNIVNILAPHLGIGIPLFWFSTFCGIFAVSVIHVTIGEKLDQMASPADFNLFTWRNALLLGGVCVAVLVPVVLRKRSGA</sequence>
<accession>A0A316UZM1</accession>
<feature type="transmembrane region" description="Helical" evidence="6">
    <location>
        <begin position="236"/>
        <end position="253"/>
    </location>
</feature>
<reference evidence="8 9" key="1">
    <citation type="journal article" date="2018" name="Mol. Biol. Evol.">
        <title>Broad Genomic Sampling Reveals a Smut Pathogenic Ancestry of the Fungal Clade Ustilaginomycotina.</title>
        <authorList>
            <person name="Kijpornyongpan T."/>
            <person name="Mondo S.J."/>
            <person name="Barry K."/>
            <person name="Sandor L."/>
            <person name="Lee J."/>
            <person name="Lipzen A."/>
            <person name="Pangilinan J."/>
            <person name="LaButti K."/>
            <person name="Hainaut M."/>
            <person name="Henrissat B."/>
            <person name="Grigoriev I.V."/>
            <person name="Spatafora J.W."/>
            <person name="Aime M.C."/>
        </authorList>
    </citation>
    <scope>NUCLEOTIDE SEQUENCE [LARGE SCALE GENOMIC DNA]</scope>
    <source>
        <strain evidence="8 9">MCA 5214</strain>
    </source>
</reference>
<comment type="similarity">
    <text evidence="5">Belongs to the TMEM41 family.</text>
</comment>
<name>A0A316UZM1_9BASI</name>
<evidence type="ECO:0000256" key="5">
    <source>
        <dbReference type="ARBA" id="ARBA00025797"/>
    </source>
</evidence>
<dbReference type="GO" id="GO:0000045">
    <property type="term" value="P:autophagosome assembly"/>
    <property type="evidence" value="ECO:0007669"/>
    <property type="project" value="TreeGrafter"/>
</dbReference>
<keyword evidence="9" id="KW-1185">Reference proteome</keyword>
<dbReference type="PANTHER" id="PTHR43220">
    <property type="match status" value="1"/>
</dbReference>
<feature type="transmembrane region" description="Helical" evidence="6">
    <location>
        <begin position="78"/>
        <end position="97"/>
    </location>
</feature>
<gene>
    <name evidence="8" type="ORF">BDZ90DRAFT_216408</name>
</gene>